<dbReference type="Proteomes" id="UP000635606">
    <property type="component" value="Unassembled WGS sequence"/>
</dbReference>
<evidence type="ECO:0000313" key="2">
    <source>
        <dbReference type="Proteomes" id="UP000635606"/>
    </source>
</evidence>
<evidence type="ECO:0000313" key="1">
    <source>
        <dbReference type="EMBL" id="GIJ73085.1"/>
    </source>
</evidence>
<dbReference type="InterPro" id="IPR050155">
    <property type="entry name" value="HAD-like_hydrolase_sf"/>
</dbReference>
<protein>
    <submittedName>
        <fullName evidence="1">Hydrolase</fullName>
    </submittedName>
</protein>
<dbReference type="RefSeq" id="WP_275423805.1">
    <property type="nucleotide sequence ID" value="NZ_BOPH01000108.1"/>
</dbReference>
<dbReference type="InterPro" id="IPR036412">
    <property type="entry name" value="HAD-like_sf"/>
</dbReference>
<gene>
    <name evidence="1" type="ORF">Voc01_080020</name>
</gene>
<sequence>MTSSPAPGPRVGFDLDMTLIDSRPGIAATYRALSARTGVAIDADAAASRLGPPLVHEMVRWFPEADVPAAVATYRALYPDHAIAPTRLLPGAAAAVAAVRALGGQALVVTAKNEPMARLHLNHLGLAVDAVAGDLWAEGKGAALRGALAYVGDHVGDVRAARSAGCVAIAVATGPCTPAELGAADHVLADLTGFPPLLSALWRAAENVVPGG</sequence>
<dbReference type="Gene3D" id="1.10.150.240">
    <property type="entry name" value="Putative phosphatase, domain 2"/>
    <property type="match status" value="1"/>
</dbReference>
<dbReference type="GO" id="GO:0005829">
    <property type="term" value="C:cytosol"/>
    <property type="evidence" value="ECO:0007669"/>
    <property type="project" value="TreeGrafter"/>
</dbReference>
<keyword evidence="1" id="KW-0378">Hydrolase</keyword>
<dbReference type="PANTHER" id="PTHR43434:SF20">
    <property type="entry name" value="5'-NUCLEOTIDASE"/>
    <property type="match status" value="1"/>
</dbReference>
<name>A0A8J4A491_9ACTN</name>
<dbReference type="InterPro" id="IPR023198">
    <property type="entry name" value="PGP-like_dom2"/>
</dbReference>
<comment type="caution">
    <text evidence="1">The sequence shown here is derived from an EMBL/GenBank/DDBJ whole genome shotgun (WGS) entry which is preliminary data.</text>
</comment>
<dbReference type="EMBL" id="BOPH01000108">
    <property type="protein sequence ID" value="GIJ73085.1"/>
    <property type="molecule type" value="Genomic_DNA"/>
</dbReference>
<keyword evidence="2" id="KW-1185">Reference proteome</keyword>
<dbReference type="Pfam" id="PF12710">
    <property type="entry name" value="HAD"/>
    <property type="match status" value="1"/>
</dbReference>
<dbReference type="PANTHER" id="PTHR43434">
    <property type="entry name" value="PHOSPHOGLYCOLATE PHOSPHATASE"/>
    <property type="match status" value="1"/>
</dbReference>
<organism evidence="1 2">
    <name type="scientific">Virgisporangium ochraceum</name>
    <dbReference type="NCBI Taxonomy" id="65505"/>
    <lineage>
        <taxon>Bacteria</taxon>
        <taxon>Bacillati</taxon>
        <taxon>Actinomycetota</taxon>
        <taxon>Actinomycetes</taxon>
        <taxon>Micromonosporales</taxon>
        <taxon>Micromonosporaceae</taxon>
        <taxon>Virgisporangium</taxon>
    </lineage>
</organism>
<dbReference type="Gene3D" id="3.40.50.1000">
    <property type="entry name" value="HAD superfamily/HAD-like"/>
    <property type="match status" value="2"/>
</dbReference>
<dbReference type="GO" id="GO:0016787">
    <property type="term" value="F:hydrolase activity"/>
    <property type="evidence" value="ECO:0007669"/>
    <property type="project" value="UniProtKB-KW"/>
</dbReference>
<proteinExistence type="predicted"/>
<dbReference type="GO" id="GO:0004713">
    <property type="term" value="F:protein tyrosine kinase activity"/>
    <property type="evidence" value="ECO:0007669"/>
    <property type="project" value="TreeGrafter"/>
</dbReference>
<dbReference type="AlphaFoldDB" id="A0A8J4A491"/>
<accession>A0A8J4A491</accession>
<dbReference type="SUPFAM" id="SSF56784">
    <property type="entry name" value="HAD-like"/>
    <property type="match status" value="1"/>
</dbReference>
<dbReference type="InterPro" id="IPR023214">
    <property type="entry name" value="HAD_sf"/>
</dbReference>
<reference evidence="1" key="1">
    <citation type="submission" date="2021-01" db="EMBL/GenBank/DDBJ databases">
        <title>Whole genome shotgun sequence of Virgisporangium ochraceum NBRC 16418.</title>
        <authorList>
            <person name="Komaki H."/>
            <person name="Tamura T."/>
        </authorList>
    </citation>
    <scope>NUCLEOTIDE SEQUENCE</scope>
    <source>
        <strain evidence="1">NBRC 16418</strain>
    </source>
</reference>